<gene>
    <name evidence="3" type="primary">LOC139075422</name>
</gene>
<evidence type="ECO:0000313" key="2">
    <source>
        <dbReference type="Proteomes" id="UP001652662"/>
    </source>
</evidence>
<organism evidence="2 3">
    <name type="scientific">Equus przewalskii</name>
    <name type="common">Przewalski's horse</name>
    <name type="synonym">Equus caballus przewalskii</name>
    <dbReference type="NCBI Taxonomy" id="9798"/>
    <lineage>
        <taxon>Eukaryota</taxon>
        <taxon>Metazoa</taxon>
        <taxon>Chordata</taxon>
        <taxon>Craniata</taxon>
        <taxon>Vertebrata</taxon>
        <taxon>Euteleostomi</taxon>
        <taxon>Mammalia</taxon>
        <taxon>Eutheria</taxon>
        <taxon>Laurasiatheria</taxon>
        <taxon>Perissodactyla</taxon>
        <taxon>Equidae</taxon>
        <taxon>Equus</taxon>
    </lineage>
</organism>
<accession>A0ABM4KI14</accession>
<proteinExistence type="predicted"/>
<sequence>MPRKRRSFAKTRADHIFTRVKPNATRSQPPTLPWGPLSQRPCSSEGGLRGRHSSTTPRRCARVLPRAPRGFGSLCTNSRRGGLGTGSRAGAQTAGAAPLPRTARDGSKRPRPEKEAPGRSAPPRETAPPGLITWAPSWLPFPRAASGPSGQDPAPPRGTARYIPGAGGILRQGEPSWHRQAQGPVPRGTAHPAPASPPLPRGRASLDRQSCGRQPHVVPLDGERVGDAQTQMKGRDSGSRWSCEPERFTSTFYPPILKRTFPLLLPRNTQGKEMQHEPRKAGRGGIIFSRRKGRCDWTGGGRTPLGFPICEEIPKEHITKTEVRGAGGQDEAHLRGNISL</sequence>
<protein>
    <submittedName>
        <fullName evidence="3">Uncharacterized protein</fullName>
    </submittedName>
</protein>
<dbReference type="RefSeq" id="XP_070427840.1">
    <property type="nucleotide sequence ID" value="XM_070571739.1"/>
</dbReference>
<keyword evidence="2" id="KW-1185">Reference proteome</keyword>
<evidence type="ECO:0000256" key="1">
    <source>
        <dbReference type="SAM" id="MobiDB-lite"/>
    </source>
</evidence>
<dbReference type="Proteomes" id="UP001652662">
    <property type="component" value="Chromosome 13"/>
</dbReference>
<name>A0ABM4KI14_EQUPR</name>
<dbReference type="GeneID" id="139075422"/>
<reference evidence="3" key="1">
    <citation type="submission" date="2025-08" db="UniProtKB">
        <authorList>
            <consortium name="RefSeq"/>
        </authorList>
    </citation>
    <scope>IDENTIFICATION</scope>
    <source>
        <tissue evidence="3">Blood</tissue>
    </source>
</reference>
<evidence type="ECO:0000313" key="3">
    <source>
        <dbReference type="RefSeq" id="XP_070427840.1"/>
    </source>
</evidence>
<feature type="region of interest" description="Disordered" evidence="1">
    <location>
        <begin position="1"/>
        <end position="220"/>
    </location>
</feature>
<feature type="compositionally biased region" description="Basic and acidic residues" evidence="1">
    <location>
        <begin position="102"/>
        <end position="117"/>
    </location>
</feature>